<organism evidence="2 3">
    <name type="scientific">Deinococcus taklimakanensis</name>
    <dbReference type="NCBI Taxonomy" id="536443"/>
    <lineage>
        <taxon>Bacteria</taxon>
        <taxon>Thermotogati</taxon>
        <taxon>Deinococcota</taxon>
        <taxon>Deinococci</taxon>
        <taxon>Deinococcales</taxon>
        <taxon>Deinococcaceae</taxon>
        <taxon>Deinococcus</taxon>
    </lineage>
</organism>
<dbReference type="EMBL" id="JBHUMK010000043">
    <property type="protein sequence ID" value="MFD2609727.1"/>
    <property type="molecule type" value="Genomic_DNA"/>
</dbReference>
<reference evidence="3" key="1">
    <citation type="journal article" date="2019" name="Int. J. Syst. Evol. Microbiol.">
        <title>The Global Catalogue of Microorganisms (GCM) 10K type strain sequencing project: providing services to taxonomists for standard genome sequencing and annotation.</title>
        <authorList>
            <consortium name="The Broad Institute Genomics Platform"/>
            <consortium name="The Broad Institute Genome Sequencing Center for Infectious Disease"/>
            <person name="Wu L."/>
            <person name="Ma J."/>
        </authorList>
    </citation>
    <scope>NUCLEOTIDE SEQUENCE [LARGE SCALE GENOMIC DNA]</scope>
    <source>
        <strain evidence="3">KCTC 33842</strain>
    </source>
</reference>
<evidence type="ECO:0000259" key="1">
    <source>
        <dbReference type="Pfam" id="PF01323"/>
    </source>
</evidence>
<dbReference type="InterPro" id="IPR001853">
    <property type="entry name" value="DSBA-like_thioredoxin_dom"/>
</dbReference>
<proteinExistence type="predicted"/>
<dbReference type="Pfam" id="PF01323">
    <property type="entry name" value="DSBA"/>
    <property type="match status" value="1"/>
</dbReference>
<comment type="caution">
    <text evidence="2">The sequence shown here is derived from an EMBL/GenBank/DDBJ whole genome shotgun (WGS) entry which is preliminary data.</text>
</comment>
<evidence type="ECO:0000313" key="3">
    <source>
        <dbReference type="Proteomes" id="UP001597475"/>
    </source>
</evidence>
<dbReference type="SUPFAM" id="SSF52833">
    <property type="entry name" value="Thioredoxin-like"/>
    <property type="match status" value="1"/>
</dbReference>
<sequence>MTQPEERTRLTYVTDTYCVWCWAFGEALREFATKNAHRLTVEVLPAGMLVGERVQPVGEKVRVLETAERVTELTGAQFGEGFRAAVRDGRTVLDSTFPAVAFQALLEQDPERGLDIAHALQKAWYMNGLDWHGDATMAAVARELGLNAEQAVDAFHDPAMLAQAESGFERRKTLPVKGYPTLLVHTPDGPRRIGGATATAGKLEQDFEAVLRGEELTEDEE</sequence>
<dbReference type="Proteomes" id="UP001597475">
    <property type="component" value="Unassembled WGS sequence"/>
</dbReference>
<dbReference type="CDD" id="cd03025">
    <property type="entry name" value="DsbA_FrnE_like"/>
    <property type="match status" value="1"/>
</dbReference>
<evidence type="ECO:0000313" key="2">
    <source>
        <dbReference type="EMBL" id="MFD2609727.1"/>
    </source>
</evidence>
<gene>
    <name evidence="2" type="ORF">ACFSR9_09815</name>
</gene>
<keyword evidence="3" id="KW-1185">Reference proteome</keyword>
<dbReference type="RefSeq" id="WP_386845328.1">
    <property type="nucleotide sequence ID" value="NZ_JBHUMK010000043.1"/>
</dbReference>
<dbReference type="Gene3D" id="1.10.472.60">
    <property type="entry name" value="putative protein disulfide isomerase domain"/>
    <property type="match status" value="1"/>
</dbReference>
<protein>
    <submittedName>
        <fullName evidence="2">DsbA family protein</fullName>
    </submittedName>
</protein>
<dbReference type="InterPro" id="IPR036249">
    <property type="entry name" value="Thioredoxin-like_sf"/>
</dbReference>
<feature type="domain" description="DSBA-like thioredoxin" evidence="1">
    <location>
        <begin position="12"/>
        <end position="189"/>
    </location>
</feature>
<name>A0ABW5P687_9DEIO</name>
<dbReference type="Gene3D" id="3.40.30.10">
    <property type="entry name" value="Glutaredoxin"/>
    <property type="match status" value="1"/>
</dbReference>
<accession>A0ABW5P687</accession>